<gene>
    <name evidence="1" type="ORF">NCTC10211_02624</name>
</gene>
<proteinExistence type="predicted"/>
<dbReference type="EMBL" id="UGYK01000002">
    <property type="protein sequence ID" value="SUI51406.1"/>
    <property type="molecule type" value="Genomic_DNA"/>
</dbReference>
<protein>
    <submittedName>
        <fullName evidence="1">Uncharacterized protein</fullName>
    </submittedName>
</protein>
<dbReference type="AlphaFoldDB" id="A0A379YYN6"/>
<evidence type="ECO:0000313" key="1">
    <source>
        <dbReference type="EMBL" id="SUI51406.1"/>
    </source>
</evidence>
<name>A0A379YYN6_SERMA</name>
<reference evidence="1 2" key="1">
    <citation type="submission" date="2018-06" db="EMBL/GenBank/DDBJ databases">
        <authorList>
            <consortium name="Pathogen Informatics"/>
            <person name="Doyle S."/>
        </authorList>
    </citation>
    <scope>NUCLEOTIDE SEQUENCE [LARGE SCALE GENOMIC DNA]</scope>
    <source>
        <strain evidence="1 2">NCTC10211</strain>
    </source>
</reference>
<accession>A0A379YYN6</accession>
<evidence type="ECO:0000313" key="2">
    <source>
        <dbReference type="Proteomes" id="UP000254765"/>
    </source>
</evidence>
<organism evidence="1 2">
    <name type="scientific">Serratia marcescens</name>
    <dbReference type="NCBI Taxonomy" id="615"/>
    <lineage>
        <taxon>Bacteria</taxon>
        <taxon>Pseudomonadati</taxon>
        <taxon>Pseudomonadota</taxon>
        <taxon>Gammaproteobacteria</taxon>
        <taxon>Enterobacterales</taxon>
        <taxon>Yersiniaceae</taxon>
        <taxon>Serratia</taxon>
    </lineage>
</organism>
<sequence length="47" mass="5602">MIWLAWHPASKGAGFNWWHERLTRKSDVYSLMGREVVRDGGYPWCHN</sequence>
<dbReference type="Proteomes" id="UP000254765">
    <property type="component" value="Unassembled WGS sequence"/>
</dbReference>